<comment type="caution">
    <text evidence="2">The sequence shown here is derived from an EMBL/GenBank/DDBJ whole genome shotgun (WGS) entry which is preliminary data.</text>
</comment>
<protein>
    <submittedName>
        <fullName evidence="2">Uncharacterized protein</fullName>
    </submittedName>
</protein>
<keyword evidence="3" id="KW-1185">Reference proteome</keyword>
<dbReference type="AlphaFoldDB" id="A0A017HLQ1"/>
<evidence type="ECO:0000313" key="2">
    <source>
        <dbReference type="EMBL" id="EYD75255.1"/>
    </source>
</evidence>
<dbReference type="STRING" id="442562.Rumeso_03166"/>
<gene>
    <name evidence="2" type="ORF">Rumeso_03166</name>
</gene>
<sequence>MATYPLARSWLSNREPADLRRAVFPQPGGRDGDHRSLICAGNPDSPQTYPQAESAWTVAFALRLAWAPIFPLSAMISHGIPWASEASGIARGVKRTPNEKQSYRQIHSLAFDTRAGQSKRNATGERIRRASEQHPPRCARSRTSREGTKRRIRCGSP</sequence>
<proteinExistence type="predicted"/>
<dbReference type="EMBL" id="AOSK01000089">
    <property type="protein sequence ID" value="EYD75255.1"/>
    <property type="molecule type" value="Genomic_DNA"/>
</dbReference>
<accession>A0A017HLQ1</accession>
<evidence type="ECO:0000313" key="3">
    <source>
        <dbReference type="Proteomes" id="UP000019666"/>
    </source>
</evidence>
<dbReference type="HOGENOM" id="CLU_1676545_0_0_5"/>
<dbReference type="Proteomes" id="UP000019666">
    <property type="component" value="Unassembled WGS sequence"/>
</dbReference>
<reference evidence="2 3" key="1">
    <citation type="submission" date="2013-02" db="EMBL/GenBank/DDBJ databases">
        <authorList>
            <person name="Fiebig A."/>
            <person name="Goeker M."/>
            <person name="Klenk H.-P.P."/>
        </authorList>
    </citation>
    <scope>NUCLEOTIDE SEQUENCE [LARGE SCALE GENOMIC DNA]</scope>
    <source>
        <strain evidence="2 3">DSM 19309</strain>
    </source>
</reference>
<name>A0A017HLQ1_9RHOB</name>
<feature type="compositionally biased region" description="Basic and acidic residues" evidence="1">
    <location>
        <begin position="122"/>
        <end position="135"/>
    </location>
</feature>
<feature type="region of interest" description="Disordered" evidence="1">
    <location>
        <begin position="109"/>
        <end position="157"/>
    </location>
</feature>
<evidence type="ECO:0000256" key="1">
    <source>
        <dbReference type="SAM" id="MobiDB-lite"/>
    </source>
</evidence>
<organism evidence="2 3">
    <name type="scientific">Rubellimicrobium mesophilum DSM 19309</name>
    <dbReference type="NCBI Taxonomy" id="442562"/>
    <lineage>
        <taxon>Bacteria</taxon>
        <taxon>Pseudomonadati</taxon>
        <taxon>Pseudomonadota</taxon>
        <taxon>Alphaproteobacteria</taxon>
        <taxon>Rhodobacterales</taxon>
        <taxon>Roseobacteraceae</taxon>
        <taxon>Rubellimicrobium</taxon>
    </lineage>
</organism>